<evidence type="ECO:0000313" key="2">
    <source>
        <dbReference type="EMBL" id="GGF67337.1"/>
    </source>
</evidence>
<feature type="domain" description="SGNH hydrolase-type esterase" evidence="1">
    <location>
        <begin position="28"/>
        <end position="193"/>
    </location>
</feature>
<name>A0ABQ1VI25_9RHOB</name>
<organism evidence="2 3">
    <name type="scientific">Paracoccus acridae</name>
    <dbReference type="NCBI Taxonomy" id="1795310"/>
    <lineage>
        <taxon>Bacteria</taxon>
        <taxon>Pseudomonadati</taxon>
        <taxon>Pseudomonadota</taxon>
        <taxon>Alphaproteobacteria</taxon>
        <taxon>Rhodobacterales</taxon>
        <taxon>Paracoccaceae</taxon>
        <taxon>Paracoccus</taxon>
    </lineage>
</organism>
<dbReference type="Proteomes" id="UP000640509">
    <property type="component" value="Unassembled WGS sequence"/>
</dbReference>
<dbReference type="InterPro" id="IPR006311">
    <property type="entry name" value="TAT_signal"/>
</dbReference>
<comment type="caution">
    <text evidence="2">The sequence shown here is derived from an EMBL/GenBank/DDBJ whole genome shotgun (WGS) entry which is preliminary data.</text>
</comment>
<dbReference type="RefSeq" id="WP_229665127.1">
    <property type="nucleotide sequence ID" value="NZ_BMIV01000005.1"/>
</dbReference>
<keyword evidence="3" id="KW-1185">Reference proteome</keyword>
<reference evidence="3" key="1">
    <citation type="journal article" date="2019" name="Int. J. Syst. Evol. Microbiol.">
        <title>The Global Catalogue of Microorganisms (GCM) 10K type strain sequencing project: providing services to taxonomists for standard genome sequencing and annotation.</title>
        <authorList>
            <consortium name="The Broad Institute Genomics Platform"/>
            <consortium name="The Broad Institute Genome Sequencing Center for Infectious Disease"/>
            <person name="Wu L."/>
            <person name="Ma J."/>
        </authorList>
    </citation>
    <scope>NUCLEOTIDE SEQUENCE [LARGE SCALE GENOMIC DNA]</scope>
    <source>
        <strain evidence="3">CGMCC 1.15419</strain>
    </source>
</reference>
<dbReference type="InterPro" id="IPR036514">
    <property type="entry name" value="SGNH_hydro_sf"/>
</dbReference>
<dbReference type="CDD" id="cd01822">
    <property type="entry name" value="Lysophospholipase_L1_like"/>
    <property type="match status" value="1"/>
</dbReference>
<protein>
    <submittedName>
        <fullName evidence="2">Arylesterase</fullName>
    </submittedName>
</protein>
<dbReference type="InterPro" id="IPR051532">
    <property type="entry name" value="Ester_Hydrolysis_Enzymes"/>
</dbReference>
<accession>A0ABQ1VI25</accession>
<evidence type="ECO:0000259" key="1">
    <source>
        <dbReference type="Pfam" id="PF13472"/>
    </source>
</evidence>
<proteinExistence type="predicted"/>
<dbReference type="SUPFAM" id="SSF52266">
    <property type="entry name" value="SGNH hydrolase"/>
    <property type="match status" value="1"/>
</dbReference>
<evidence type="ECO:0000313" key="3">
    <source>
        <dbReference type="Proteomes" id="UP000640509"/>
    </source>
</evidence>
<dbReference type="Gene3D" id="3.40.50.1110">
    <property type="entry name" value="SGNH hydrolase"/>
    <property type="match status" value="1"/>
</dbReference>
<sequence>MIGRRGVLAGAGAMALAGAAPPRPRVLAFGDSLFAGYGLARGQGMVPQLQAWLDRDGTPATIIPAALSGDTTYGGRMRIGFSLRRHRPDAVIVELGGNDMLLGWSAARAEANLDAILTQAGAGGRPLLLVGLNPIPGEVGWRQAWHAIWPRLADRHGAVLLPSLYAPLAALPKARHRDYLLADGIHPNAAGIRLMAAALGPKVRQMLRG</sequence>
<dbReference type="PANTHER" id="PTHR30383:SF5">
    <property type="entry name" value="SGNH HYDROLASE-TYPE ESTERASE DOMAIN-CONTAINING PROTEIN"/>
    <property type="match status" value="1"/>
</dbReference>
<dbReference type="PANTHER" id="PTHR30383">
    <property type="entry name" value="THIOESTERASE 1/PROTEASE 1/LYSOPHOSPHOLIPASE L1"/>
    <property type="match status" value="1"/>
</dbReference>
<gene>
    <name evidence="2" type="ORF">GCM10011402_19610</name>
</gene>
<dbReference type="EMBL" id="BMIV01000005">
    <property type="protein sequence ID" value="GGF67337.1"/>
    <property type="molecule type" value="Genomic_DNA"/>
</dbReference>
<dbReference type="Pfam" id="PF13472">
    <property type="entry name" value="Lipase_GDSL_2"/>
    <property type="match status" value="1"/>
</dbReference>
<dbReference type="InterPro" id="IPR013830">
    <property type="entry name" value="SGNH_hydro"/>
</dbReference>
<dbReference type="PROSITE" id="PS51318">
    <property type="entry name" value="TAT"/>
    <property type="match status" value="1"/>
</dbReference>